<evidence type="ECO:0000313" key="3">
    <source>
        <dbReference type="Proteomes" id="UP001597380"/>
    </source>
</evidence>
<gene>
    <name evidence="2" type="ORF">ACFSJ3_01720</name>
</gene>
<name>A0ABW4XGQ3_9GAMM</name>
<organism evidence="2 3">
    <name type="scientific">Corallincola platygyrae</name>
    <dbReference type="NCBI Taxonomy" id="1193278"/>
    <lineage>
        <taxon>Bacteria</taxon>
        <taxon>Pseudomonadati</taxon>
        <taxon>Pseudomonadota</taxon>
        <taxon>Gammaproteobacteria</taxon>
        <taxon>Alteromonadales</taxon>
        <taxon>Psychromonadaceae</taxon>
        <taxon>Corallincola</taxon>
    </lineage>
</organism>
<proteinExistence type="predicted"/>
<evidence type="ECO:0000259" key="1">
    <source>
        <dbReference type="Pfam" id="PF01613"/>
    </source>
</evidence>
<feature type="domain" description="Flavin reductase like" evidence="1">
    <location>
        <begin position="21"/>
        <end position="159"/>
    </location>
</feature>
<accession>A0ABW4XGQ3</accession>
<dbReference type="Gene3D" id="2.30.110.10">
    <property type="entry name" value="Electron Transport, Fmn-binding Protein, Chain A"/>
    <property type="match status" value="1"/>
</dbReference>
<dbReference type="EMBL" id="JBHUHT010000004">
    <property type="protein sequence ID" value="MFD2094686.1"/>
    <property type="molecule type" value="Genomic_DNA"/>
</dbReference>
<protein>
    <submittedName>
        <fullName evidence="2">Flavin reductase family protein</fullName>
    </submittedName>
</protein>
<dbReference type="Pfam" id="PF01613">
    <property type="entry name" value="Flavin_Reduct"/>
    <property type="match status" value="1"/>
</dbReference>
<keyword evidence="3" id="KW-1185">Reference proteome</keyword>
<reference evidence="3" key="1">
    <citation type="journal article" date="2019" name="Int. J. Syst. Evol. Microbiol.">
        <title>The Global Catalogue of Microorganisms (GCM) 10K type strain sequencing project: providing services to taxonomists for standard genome sequencing and annotation.</title>
        <authorList>
            <consortium name="The Broad Institute Genomics Platform"/>
            <consortium name="The Broad Institute Genome Sequencing Center for Infectious Disease"/>
            <person name="Wu L."/>
            <person name="Ma J."/>
        </authorList>
    </citation>
    <scope>NUCLEOTIDE SEQUENCE [LARGE SCALE GENOMIC DNA]</scope>
    <source>
        <strain evidence="3">CGMCC 1.10992</strain>
    </source>
</reference>
<comment type="caution">
    <text evidence="2">The sequence shown here is derived from an EMBL/GenBank/DDBJ whole genome shotgun (WGS) entry which is preliminary data.</text>
</comment>
<dbReference type="InterPro" id="IPR012349">
    <property type="entry name" value="Split_barrel_FMN-bd"/>
</dbReference>
<dbReference type="SUPFAM" id="SSF50475">
    <property type="entry name" value="FMN-binding split barrel"/>
    <property type="match status" value="1"/>
</dbReference>
<evidence type="ECO:0000313" key="2">
    <source>
        <dbReference type="EMBL" id="MFD2094686.1"/>
    </source>
</evidence>
<dbReference type="Proteomes" id="UP001597380">
    <property type="component" value="Unassembled WGS sequence"/>
</dbReference>
<dbReference type="InterPro" id="IPR002563">
    <property type="entry name" value="Flavin_Rdtase-like_dom"/>
</dbReference>
<dbReference type="RefSeq" id="WP_345338854.1">
    <property type="nucleotide sequence ID" value="NZ_BAABLI010000007.1"/>
</dbReference>
<sequence>MKSLSFMFTFSPSQGKAMFFNGVSVVCRGDVADSEGMSIAWFTQVETDHLVLSLPGNSDVTDRLLDDSRFTLSVLSECQVPVAKMFGGSQQKQLASDIHWQEEEALEMTEWGIPAVKNACGVYLCEVVSEDRIEGQRIVIAKMLHREEVEGCIPLPYRKTDYF</sequence>